<reference evidence="2" key="1">
    <citation type="submission" date="2021-04" db="EMBL/GenBank/DDBJ databases">
        <title>Draft genome sequence data of methanotrophic Methylovulum sp. strain S1L and Methylomonas sp. strain S2AM isolated from boreal lake water columns.</title>
        <authorList>
            <person name="Rissanen A.J."/>
            <person name="Mangayil R."/>
            <person name="Svenning M.M."/>
            <person name="Khanongnuch R."/>
        </authorList>
    </citation>
    <scope>NUCLEOTIDE SEQUENCE</scope>
    <source>
        <strain evidence="2">S2AM</strain>
    </source>
</reference>
<name>A0A975MR33_9GAMM</name>
<organism evidence="2 3">
    <name type="scientific">Methylomonas paludis</name>
    <dbReference type="NCBI Taxonomy" id="1173101"/>
    <lineage>
        <taxon>Bacteria</taxon>
        <taxon>Pseudomonadati</taxon>
        <taxon>Pseudomonadota</taxon>
        <taxon>Gammaproteobacteria</taxon>
        <taxon>Methylococcales</taxon>
        <taxon>Methylococcaceae</taxon>
        <taxon>Methylomonas</taxon>
    </lineage>
</organism>
<evidence type="ECO:0008006" key="4">
    <source>
        <dbReference type="Google" id="ProtNLM"/>
    </source>
</evidence>
<keyword evidence="3" id="KW-1185">Reference proteome</keyword>
<feature type="chain" id="PRO_5036847253" description="PBP domain-containing protein" evidence="1">
    <location>
        <begin position="22"/>
        <end position="540"/>
    </location>
</feature>
<accession>A0A975MR33</accession>
<dbReference type="AlphaFoldDB" id="A0A975MR33"/>
<dbReference type="Proteomes" id="UP000676649">
    <property type="component" value="Chromosome"/>
</dbReference>
<evidence type="ECO:0000256" key="1">
    <source>
        <dbReference type="SAM" id="SignalP"/>
    </source>
</evidence>
<dbReference type="EMBL" id="CP073754">
    <property type="protein sequence ID" value="QWF72255.1"/>
    <property type="molecule type" value="Genomic_DNA"/>
</dbReference>
<protein>
    <recommendedName>
        <fullName evidence="4">PBP domain-containing protein</fullName>
    </recommendedName>
</protein>
<keyword evidence="1" id="KW-0732">Signal</keyword>
<evidence type="ECO:0000313" key="3">
    <source>
        <dbReference type="Proteomes" id="UP000676649"/>
    </source>
</evidence>
<sequence length="540" mass="55202">MKKQILSTAILAVLASANAQAAAVTGPTIDPSTTTTLYIGGASAQRTYIQEAVTGTAGSGVTLAAADKLCDTTQPIYWWGDNNGTNAAGKNYDAWYCTKQPSNTALASAKAHLLIHKRSAGGSDFGVAPIVNPQNVGFLNIANSNCTDNGTSTVAGISTVQLLCSSSTLVNATPDLGVSDVDPGKFVGLNVTAGSINGTPFSAIKASDLAKITVKSTSTVVFGEQVTSHLFNALQQAQIATGYLAAGCAGQHTEACLPSLSSATIAALHTGVAYDWDLIQVGNTGLGLYSWASANDAADAPFASSVHIVRRANGSGTQAQHGIHFLNYPCDTTAAGVTLPANDVGQSEGVEGYVIHEASSAGNVNASLKALDTATSSSALATGTHAAGDFTSGVRWAVGLNSLEQTTNANYEFVKIDGVAPTLANVVAGKYHDWAENTFQYNSVGGHPVTTDVAAVRDALIAKAARPEVLSALNTTLTHAFGNGAYLATPSLYPITTGSATYNATSPINVFSLAPNGSTVDNCRVPTPYNDGTDAPSFSL</sequence>
<feature type="signal peptide" evidence="1">
    <location>
        <begin position="1"/>
        <end position="21"/>
    </location>
</feature>
<dbReference type="RefSeq" id="WP_215584569.1">
    <property type="nucleotide sequence ID" value="NZ_CP073754.1"/>
</dbReference>
<proteinExistence type="predicted"/>
<dbReference type="KEGG" id="mpad:KEF85_07365"/>
<evidence type="ECO:0000313" key="2">
    <source>
        <dbReference type="EMBL" id="QWF72255.1"/>
    </source>
</evidence>
<gene>
    <name evidence="2" type="ORF">KEF85_07365</name>
</gene>